<sequence>MRGIFPPAVRALRLARAGLLVLALTGWASSATAQDRIAPAAPPPDWQSGTLQGIGFALPPGWSEMERASDIVTLFGGDPDTRTGPAFGITLTPKPMQLFRGSDLADLGRVVFDSGLEFTRHAARETPEPGMTIEGEFLISAAPMPDGNHIVILMSGFNTPFDAHRALFDTALAALRLPPPGQTPVRAVLGGAFGVVLPPGWEISDLGDTATLKRQGMQGEISLMRHDVASAGQHRSGWYVPPEVTGKPVLFLDESAILYDWSEASRHYDDGRDSLARNRLFIFEACLDGGDTASVSITGMPDFHDDPSVLRLIDDMTYHAGAAPCRPIDLPGNAPMGTPRKERAVESDYTIWVEPATPGDGWTSYSFGPLDFALYAGWSALPGDGDWSHWISRQGEYELAMRLQPEPVGPAARRGEVRLSDGTRFYRRPVPDGTVLASVAPVGPEGYLLIEAKGGMIDGPGFETILGTMTLRPADAPASASAEPASLLDGMVRITPPEGFVLLSEKDSVTLTAEDGRGYLTLARGGAVMPPHGLLARMPEGRLGSYGGGAFGTDWTEYGWPGTVPEFMDGAEMVTGWHFLRIARMCLPGGVPVALGWGGITRFTGGDSLGRAMAAFDVDWPDGMIPCDPADLVAAVPEPKVTSVDIPLTVRPAPAAEATLAPAPRQAAPAAMVEAVTAPPPDRPSPPPPPPPPPSAAADPDLFEDRGGGYALYRNARYGTEIVYPSGYFHAEPAPGNGDGRRFASADGAARFLVFAQYNVFGHDLRTLMAEDQTLPAYRNASYKRAGSTWYVISGRSGAEIFYRKVLLSADDLLQVFEITYPARLKTEFDAVVSYMAQSFGPVD</sequence>
<accession>A0A4R2K5L4</accession>
<feature type="region of interest" description="Disordered" evidence="1">
    <location>
        <begin position="660"/>
        <end position="701"/>
    </location>
</feature>
<dbReference type="RefSeq" id="WP_132546746.1">
    <property type="nucleotide sequence ID" value="NZ_SLWW01000026.1"/>
</dbReference>
<keyword evidence="4" id="KW-1185">Reference proteome</keyword>
<evidence type="ECO:0000256" key="1">
    <source>
        <dbReference type="SAM" id="MobiDB-lite"/>
    </source>
</evidence>
<evidence type="ECO:0000313" key="4">
    <source>
        <dbReference type="Proteomes" id="UP000295142"/>
    </source>
</evidence>
<name>A0A4R2K5L4_9RHOB</name>
<organism evidence="3 4">
    <name type="scientific">Rhodovulum euryhalinum</name>
    <dbReference type="NCBI Taxonomy" id="35805"/>
    <lineage>
        <taxon>Bacteria</taxon>
        <taxon>Pseudomonadati</taxon>
        <taxon>Pseudomonadota</taxon>
        <taxon>Alphaproteobacteria</taxon>
        <taxon>Rhodobacterales</taxon>
        <taxon>Paracoccaceae</taxon>
        <taxon>Rhodovulum</taxon>
    </lineage>
</organism>
<dbReference type="EMBL" id="SLWW01000026">
    <property type="protein sequence ID" value="TCO68531.1"/>
    <property type="molecule type" value="Genomic_DNA"/>
</dbReference>
<dbReference type="Proteomes" id="UP000295142">
    <property type="component" value="Unassembled WGS sequence"/>
</dbReference>
<feature type="signal peptide" evidence="2">
    <location>
        <begin position="1"/>
        <end position="33"/>
    </location>
</feature>
<feature type="compositionally biased region" description="Low complexity" evidence="1">
    <location>
        <begin position="660"/>
        <end position="677"/>
    </location>
</feature>
<reference evidence="3 4" key="1">
    <citation type="submission" date="2019-03" db="EMBL/GenBank/DDBJ databases">
        <title>Genomic Encyclopedia of Type Strains, Phase IV (KMG-IV): sequencing the most valuable type-strain genomes for metagenomic binning, comparative biology and taxonomic classification.</title>
        <authorList>
            <person name="Goeker M."/>
        </authorList>
    </citation>
    <scope>NUCLEOTIDE SEQUENCE [LARGE SCALE GENOMIC DNA]</scope>
    <source>
        <strain evidence="3 4">DSM 4868</strain>
    </source>
</reference>
<protein>
    <submittedName>
        <fullName evidence="3">Uncharacterized protein</fullName>
    </submittedName>
</protein>
<keyword evidence="2" id="KW-0732">Signal</keyword>
<dbReference type="OrthoDB" id="5540942at2"/>
<comment type="caution">
    <text evidence="3">The sequence shown here is derived from an EMBL/GenBank/DDBJ whole genome shotgun (WGS) entry which is preliminary data.</text>
</comment>
<evidence type="ECO:0000313" key="3">
    <source>
        <dbReference type="EMBL" id="TCO68531.1"/>
    </source>
</evidence>
<evidence type="ECO:0000256" key="2">
    <source>
        <dbReference type="SAM" id="SignalP"/>
    </source>
</evidence>
<dbReference type="AlphaFoldDB" id="A0A4R2K5L4"/>
<proteinExistence type="predicted"/>
<feature type="chain" id="PRO_5020697049" evidence="2">
    <location>
        <begin position="34"/>
        <end position="844"/>
    </location>
</feature>
<gene>
    <name evidence="3" type="ORF">EV655_1265</name>
</gene>
<feature type="compositionally biased region" description="Pro residues" evidence="1">
    <location>
        <begin position="678"/>
        <end position="695"/>
    </location>
</feature>